<evidence type="ECO:0000313" key="5">
    <source>
        <dbReference type="EMBL" id="MEJ5979132.1"/>
    </source>
</evidence>
<proteinExistence type="predicted"/>
<dbReference type="Pfam" id="PF03472">
    <property type="entry name" value="Autoind_bind"/>
    <property type="match status" value="1"/>
</dbReference>
<gene>
    <name evidence="5" type="ORF">WG901_20940</name>
</gene>
<dbReference type="InterPro" id="IPR005143">
    <property type="entry name" value="TF_LuxR_autoind-bd_dom"/>
</dbReference>
<evidence type="ECO:0000313" key="6">
    <source>
        <dbReference type="Proteomes" id="UP001361239"/>
    </source>
</evidence>
<comment type="caution">
    <text evidence="5">The sequence shown here is derived from an EMBL/GenBank/DDBJ whole genome shotgun (WGS) entry which is preliminary data.</text>
</comment>
<name>A0ABU8S2F2_9SPHN</name>
<sequence length="263" mass="28757">MIPYDRSDRACSWTHVRHEGLSAIAEYLRSCATVDEVSIRVGHVARELGFTFHALVHHADLTRPPPSFIFLQNYPADWVQAYAQGGLHRFDPTQRLAAARPASFAWEDLGGVTPLAPNEMRVLEAARKAGLGEGFTVPLNAPGERAASCSFACEAGAALPVEALPLAEFAAHIAWGALFDLLHPDRVTAVMRLTPRQLECVELMAQGKTDWEIGKIVGLTRSSVTTYLQSARRRIGVARRTQLAMSAASFGLIGFEEIRPVNI</sequence>
<organism evidence="5 6">
    <name type="scientific">Novosphingobium anseongense</name>
    <dbReference type="NCBI Taxonomy" id="3133436"/>
    <lineage>
        <taxon>Bacteria</taxon>
        <taxon>Pseudomonadati</taxon>
        <taxon>Pseudomonadota</taxon>
        <taxon>Alphaproteobacteria</taxon>
        <taxon>Sphingomonadales</taxon>
        <taxon>Sphingomonadaceae</taxon>
        <taxon>Novosphingobium</taxon>
    </lineage>
</organism>
<dbReference type="InterPro" id="IPR036388">
    <property type="entry name" value="WH-like_DNA-bd_sf"/>
</dbReference>
<dbReference type="PROSITE" id="PS50043">
    <property type="entry name" value="HTH_LUXR_2"/>
    <property type="match status" value="1"/>
</dbReference>
<evidence type="ECO:0000256" key="1">
    <source>
        <dbReference type="ARBA" id="ARBA00023015"/>
    </source>
</evidence>
<dbReference type="Gene3D" id="3.30.450.80">
    <property type="entry name" value="Transcription factor LuxR-like, autoinducer-binding domain"/>
    <property type="match status" value="1"/>
</dbReference>
<reference evidence="5 6" key="1">
    <citation type="submission" date="2024-03" db="EMBL/GenBank/DDBJ databases">
        <authorList>
            <person name="Jo J.-H."/>
        </authorList>
    </citation>
    <scope>NUCLEOTIDE SEQUENCE [LARGE SCALE GENOMIC DNA]</scope>
    <source>
        <strain evidence="5 6">PS1R-30</strain>
    </source>
</reference>
<feature type="domain" description="HTH luxR-type" evidence="4">
    <location>
        <begin position="186"/>
        <end position="251"/>
    </location>
</feature>
<dbReference type="InterPro" id="IPR000792">
    <property type="entry name" value="Tscrpt_reg_LuxR_C"/>
</dbReference>
<evidence type="ECO:0000256" key="2">
    <source>
        <dbReference type="ARBA" id="ARBA00023125"/>
    </source>
</evidence>
<keyword evidence="6" id="KW-1185">Reference proteome</keyword>
<dbReference type="Pfam" id="PF00196">
    <property type="entry name" value="GerE"/>
    <property type="match status" value="1"/>
</dbReference>
<dbReference type="EMBL" id="JBBHJZ010000005">
    <property type="protein sequence ID" value="MEJ5979132.1"/>
    <property type="molecule type" value="Genomic_DNA"/>
</dbReference>
<dbReference type="SUPFAM" id="SSF46894">
    <property type="entry name" value="C-terminal effector domain of the bipartite response regulators"/>
    <property type="match status" value="1"/>
</dbReference>
<dbReference type="CDD" id="cd06170">
    <property type="entry name" value="LuxR_C_like"/>
    <property type="match status" value="1"/>
</dbReference>
<evidence type="ECO:0000259" key="4">
    <source>
        <dbReference type="PROSITE" id="PS50043"/>
    </source>
</evidence>
<dbReference type="RefSeq" id="WP_339589067.1">
    <property type="nucleotide sequence ID" value="NZ_JBBHJZ010000005.1"/>
</dbReference>
<dbReference type="PANTHER" id="PTHR44688">
    <property type="entry name" value="DNA-BINDING TRANSCRIPTIONAL ACTIVATOR DEVR_DOSR"/>
    <property type="match status" value="1"/>
</dbReference>
<keyword evidence="3" id="KW-0804">Transcription</keyword>
<dbReference type="PANTHER" id="PTHR44688:SF16">
    <property type="entry name" value="DNA-BINDING TRANSCRIPTIONAL ACTIVATOR DEVR_DOSR"/>
    <property type="match status" value="1"/>
</dbReference>
<dbReference type="SUPFAM" id="SSF75516">
    <property type="entry name" value="Pheromone-binding domain of LuxR-like quorum-sensing transcription factors"/>
    <property type="match status" value="1"/>
</dbReference>
<accession>A0ABU8S2F2</accession>
<dbReference type="InterPro" id="IPR036693">
    <property type="entry name" value="TF_LuxR_autoind-bd_dom_sf"/>
</dbReference>
<dbReference type="InterPro" id="IPR016032">
    <property type="entry name" value="Sig_transdc_resp-reg_C-effctor"/>
</dbReference>
<dbReference type="Proteomes" id="UP001361239">
    <property type="component" value="Unassembled WGS sequence"/>
</dbReference>
<protein>
    <submittedName>
        <fullName evidence="5">LuxR family transcriptional regulator</fullName>
    </submittedName>
</protein>
<keyword evidence="1" id="KW-0805">Transcription regulation</keyword>
<dbReference type="Gene3D" id="1.10.10.10">
    <property type="entry name" value="Winged helix-like DNA-binding domain superfamily/Winged helix DNA-binding domain"/>
    <property type="match status" value="1"/>
</dbReference>
<keyword evidence="2" id="KW-0238">DNA-binding</keyword>
<dbReference type="SMART" id="SM00421">
    <property type="entry name" value="HTH_LUXR"/>
    <property type="match status" value="1"/>
</dbReference>
<evidence type="ECO:0000256" key="3">
    <source>
        <dbReference type="ARBA" id="ARBA00023163"/>
    </source>
</evidence>